<sequence length="910" mass="96660">MAKSKLQGITLEIGGDTTALSKALKKPNTEAYELQGKLKAVNQALKVDPTNIELLAKKQRVLGEAVDKNKEKLNMLKEAQQQFIDSGKNIDSAEYIELERQIKNTEQTIKRLSEQQNVFSEKVQAFGIKAEKMGTNLENAGKKLTPLSIGLAGVGGAATKVAINFEDAMSQAAGALDIPVGKMNDLRELAIQVGQDTIFSASEAGQAMTELAKGGLSAADIKGGALVATMDLAASSQMDLANSANVVVQAMGAFGLTAEDVSVAVNALAGAAAASSTDVEPLTQGLAQCSAQANNAGWSIQETTAVLGKFADAGIVGSDAGTSLKTMLQRLAAPSSDKAAEKIEQLGIKTRDSSGEMLGATEIAQELQNKLGGLDAATRDAALQTIFGSDAMRAATVLMNSGAEGLKKYTDATNDQEAASRLADSQMSEYSRAIEEMKGSIETAAIAIGGTLAPIVSDVAKVITELVNKFSALSPATQKVITVVGLIVAALAPVLIIAGKTAQGISNIINLGTKLGPSFTKASGIIKSAFGSIGKAVSGAFSAITAHPVIAAITAIIAVVVLLYTKCEWFRDAVNGVIKSVVNFFQGLVDSIALFFTETIPQKIEEFVAFFQSIPERIGEFVNGIVTWFNELPYKIGFVVGQIVGHMVQWGITLSNFMTVTVPQFINGIVTWFSQLPGKIWEWLVNAWNNVIQWGTNTYNSAVEWISKTVDGIINYFSQLPEKMWNWLSNAANKIVQWGLELWNKGKDAAGKLVSAVVEGVSSLPGKMLDIGKNIVEGIWNGITGMGNWLKDKIFSFADGFLGGLMSAFGIHSPSRLMRDLIGKNLAAGIGVGIEENSELALKPLSQLQREMTSSFTPDVNATVSRALSMDSKAVIEIHNTVPLDGKPIYQNIERRMTKVQHSKLVFKGG</sequence>
<dbReference type="InterPro" id="IPR010090">
    <property type="entry name" value="Phage_tape_meas"/>
</dbReference>
<gene>
    <name evidence="5" type="ORF">DXB93_01680</name>
</gene>
<proteinExistence type="predicted"/>
<feature type="transmembrane region" description="Helical" evidence="3">
    <location>
        <begin position="480"/>
        <end position="498"/>
    </location>
</feature>
<dbReference type="PANTHER" id="PTHR37813:SF1">
    <property type="entry name" value="FELS-2 PROPHAGE PROTEIN"/>
    <property type="match status" value="1"/>
</dbReference>
<comment type="caution">
    <text evidence="5">The sequence shown here is derived from an EMBL/GenBank/DDBJ whole genome shotgun (WGS) entry which is preliminary data.</text>
</comment>
<feature type="domain" description="Phage tail tape measure protein" evidence="4">
    <location>
        <begin position="187"/>
        <end position="388"/>
    </location>
</feature>
<evidence type="ECO:0000313" key="5">
    <source>
        <dbReference type="EMBL" id="RGD86902.1"/>
    </source>
</evidence>
<dbReference type="NCBIfam" id="TIGR01760">
    <property type="entry name" value="tape_meas_TP901"/>
    <property type="match status" value="1"/>
</dbReference>
<dbReference type="RefSeq" id="WP_117580241.1">
    <property type="nucleotide sequence ID" value="NZ_QUSL01000002.1"/>
</dbReference>
<evidence type="ECO:0000256" key="1">
    <source>
        <dbReference type="ARBA" id="ARBA00022612"/>
    </source>
</evidence>
<dbReference type="AlphaFoldDB" id="A0A3E3EH06"/>
<keyword evidence="3" id="KW-0472">Membrane</keyword>
<feature type="transmembrane region" description="Helical" evidence="3">
    <location>
        <begin position="540"/>
        <end position="564"/>
    </location>
</feature>
<protein>
    <submittedName>
        <fullName evidence="5">Phage tail tape measure protein</fullName>
    </submittedName>
</protein>
<keyword evidence="2" id="KW-0175">Coiled coil</keyword>
<evidence type="ECO:0000256" key="3">
    <source>
        <dbReference type="SAM" id="Phobius"/>
    </source>
</evidence>
<dbReference type="PANTHER" id="PTHR37813">
    <property type="entry name" value="FELS-2 PROPHAGE PROTEIN"/>
    <property type="match status" value="1"/>
</dbReference>
<evidence type="ECO:0000259" key="4">
    <source>
        <dbReference type="Pfam" id="PF10145"/>
    </source>
</evidence>
<dbReference type="EMBL" id="QUSL01000002">
    <property type="protein sequence ID" value="RGD86902.1"/>
    <property type="molecule type" value="Genomic_DNA"/>
</dbReference>
<evidence type="ECO:0000256" key="2">
    <source>
        <dbReference type="SAM" id="Coils"/>
    </source>
</evidence>
<dbReference type="Pfam" id="PF10145">
    <property type="entry name" value="PhageMin_Tail"/>
    <property type="match status" value="1"/>
</dbReference>
<evidence type="ECO:0000313" key="6">
    <source>
        <dbReference type="Proteomes" id="UP000261032"/>
    </source>
</evidence>
<name>A0A3E3EH06_9FIRM</name>
<reference evidence="5 6" key="1">
    <citation type="submission" date="2018-08" db="EMBL/GenBank/DDBJ databases">
        <title>A genome reference for cultivated species of the human gut microbiota.</title>
        <authorList>
            <person name="Zou Y."/>
            <person name="Xue W."/>
            <person name="Luo G."/>
        </authorList>
    </citation>
    <scope>NUCLEOTIDE SEQUENCE [LARGE SCALE GENOMIC DNA]</scope>
    <source>
        <strain evidence="5 6">OM06-4</strain>
    </source>
</reference>
<dbReference type="Proteomes" id="UP000261032">
    <property type="component" value="Unassembled WGS sequence"/>
</dbReference>
<organism evidence="5 6">
    <name type="scientific">Thomasclavelia ramosa</name>
    <dbReference type="NCBI Taxonomy" id="1547"/>
    <lineage>
        <taxon>Bacteria</taxon>
        <taxon>Bacillati</taxon>
        <taxon>Bacillota</taxon>
        <taxon>Erysipelotrichia</taxon>
        <taxon>Erysipelotrichales</taxon>
        <taxon>Coprobacillaceae</taxon>
        <taxon>Thomasclavelia</taxon>
    </lineage>
</organism>
<keyword evidence="3" id="KW-0812">Transmembrane</keyword>
<accession>A0A3E3EH06</accession>
<keyword evidence="3" id="KW-1133">Transmembrane helix</keyword>
<feature type="coiled-coil region" evidence="2">
    <location>
        <begin position="62"/>
        <end position="122"/>
    </location>
</feature>
<keyword evidence="1" id="KW-1188">Viral release from host cell</keyword>